<keyword evidence="3" id="KW-1003">Cell membrane</keyword>
<evidence type="ECO:0000256" key="4">
    <source>
        <dbReference type="ARBA" id="ARBA00022692"/>
    </source>
</evidence>
<dbReference type="Pfam" id="PF00482">
    <property type="entry name" value="T2SSF"/>
    <property type="match status" value="2"/>
</dbReference>
<sequence length="349" mass="38613">MATKSKITDARREVLYAELHALLTAGLDFSHAFALLTEGERDVRVKGLLERLYSGVVGGAALWQAMERSGSFRPLDCGVVRIGEQTGRLPETLDFLREYYRKRAAQRKMLSSAVSYPLVILSTAVVVVAFMLAVIVPMFEQVYARMGGELPALTRWIIALSKSFPAYAGMIIGSGIAAYIVLYTNRNRKEVQRWTSECLLHLPVAGAIIRKNYQAQFCKLLYLLTSSGVPLLTGVGMLADVIGFYPYRESFGAICRGLEQGEPFSSGVAKFPGLYDPKLAALVRVGEETNRLPEMLRRQGEVLTEELEHRIKRMGALLEPALILLVGLLVAVILISMYMPMFRLGGIMG</sequence>
<gene>
    <name evidence="9" type="ORF">B5G41_12460</name>
</gene>
<keyword evidence="5 7" id="KW-1133">Transmembrane helix</keyword>
<feature type="transmembrane region" description="Helical" evidence="7">
    <location>
        <begin position="156"/>
        <end position="183"/>
    </location>
</feature>
<keyword evidence="4 7" id="KW-0812">Transmembrane</keyword>
<organism evidence="9 10">
    <name type="scientific">Alistipes onderdonkii</name>
    <dbReference type="NCBI Taxonomy" id="328813"/>
    <lineage>
        <taxon>Bacteria</taxon>
        <taxon>Pseudomonadati</taxon>
        <taxon>Bacteroidota</taxon>
        <taxon>Bacteroidia</taxon>
        <taxon>Bacteroidales</taxon>
        <taxon>Rikenellaceae</taxon>
        <taxon>Alistipes</taxon>
    </lineage>
</organism>
<feature type="domain" description="Type II secretion system protein GspF" evidence="8">
    <location>
        <begin position="217"/>
        <end position="340"/>
    </location>
</feature>
<comment type="subcellular location">
    <subcellularLocation>
        <location evidence="1">Cell membrane</location>
        <topology evidence="1">Multi-pass membrane protein</topology>
    </subcellularLocation>
</comment>
<accession>A0A1Y3R020</accession>
<comment type="similarity">
    <text evidence="2">Belongs to the GSP F family.</text>
</comment>
<evidence type="ECO:0000313" key="10">
    <source>
        <dbReference type="Proteomes" id="UP000195772"/>
    </source>
</evidence>
<reference evidence="10" key="1">
    <citation type="submission" date="2017-04" db="EMBL/GenBank/DDBJ databases">
        <title>Function of individual gut microbiota members based on whole genome sequencing of pure cultures obtained from chicken caecum.</title>
        <authorList>
            <person name="Medvecky M."/>
            <person name="Cejkova D."/>
            <person name="Polansky O."/>
            <person name="Karasova D."/>
            <person name="Kubasova T."/>
            <person name="Cizek A."/>
            <person name="Rychlik I."/>
        </authorList>
    </citation>
    <scope>NUCLEOTIDE SEQUENCE [LARGE SCALE GENOMIC DNA]</scope>
    <source>
        <strain evidence="10">An90</strain>
    </source>
</reference>
<dbReference type="OrthoDB" id="1523422at2"/>
<dbReference type="PANTHER" id="PTHR30012:SF0">
    <property type="entry name" value="TYPE II SECRETION SYSTEM PROTEIN F-RELATED"/>
    <property type="match status" value="1"/>
</dbReference>
<evidence type="ECO:0000256" key="1">
    <source>
        <dbReference type="ARBA" id="ARBA00004651"/>
    </source>
</evidence>
<protein>
    <submittedName>
        <fullName evidence="9">Type II secretion protein F</fullName>
    </submittedName>
</protein>
<dbReference type="AlphaFoldDB" id="A0A1Y3R020"/>
<dbReference type="Proteomes" id="UP000195772">
    <property type="component" value="Unassembled WGS sequence"/>
</dbReference>
<evidence type="ECO:0000256" key="6">
    <source>
        <dbReference type="ARBA" id="ARBA00023136"/>
    </source>
</evidence>
<feature type="domain" description="Type II secretion system protein GspF" evidence="8">
    <location>
        <begin position="18"/>
        <end position="137"/>
    </location>
</feature>
<dbReference type="RefSeq" id="WP_087403239.1">
    <property type="nucleotide sequence ID" value="NZ_NFHB01000009.1"/>
</dbReference>
<dbReference type="InterPro" id="IPR042094">
    <property type="entry name" value="T2SS_GspF_sf"/>
</dbReference>
<dbReference type="InterPro" id="IPR003004">
    <property type="entry name" value="GspF/PilC"/>
</dbReference>
<feature type="transmembrane region" description="Helical" evidence="7">
    <location>
        <begin position="220"/>
        <end position="239"/>
    </location>
</feature>
<name>A0A1Y3R020_9BACT</name>
<keyword evidence="6 7" id="KW-0472">Membrane</keyword>
<evidence type="ECO:0000259" key="8">
    <source>
        <dbReference type="Pfam" id="PF00482"/>
    </source>
</evidence>
<evidence type="ECO:0000313" key="9">
    <source>
        <dbReference type="EMBL" id="OUN02170.1"/>
    </source>
</evidence>
<evidence type="ECO:0000256" key="3">
    <source>
        <dbReference type="ARBA" id="ARBA00022475"/>
    </source>
</evidence>
<dbReference type="PANTHER" id="PTHR30012">
    <property type="entry name" value="GENERAL SECRETION PATHWAY PROTEIN"/>
    <property type="match status" value="1"/>
</dbReference>
<evidence type="ECO:0000256" key="7">
    <source>
        <dbReference type="SAM" id="Phobius"/>
    </source>
</evidence>
<comment type="caution">
    <text evidence="9">The sequence shown here is derived from an EMBL/GenBank/DDBJ whole genome shotgun (WGS) entry which is preliminary data.</text>
</comment>
<evidence type="ECO:0000256" key="2">
    <source>
        <dbReference type="ARBA" id="ARBA00005745"/>
    </source>
</evidence>
<feature type="transmembrane region" description="Helical" evidence="7">
    <location>
        <begin position="321"/>
        <end position="339"/>
    </location>
</feature>
<dbReference type="EMBL" id="NFHB01000009">
    <property type="protein sequence ID" value="OUN02170.1"/>
    <property type="molecule type" value="Genomic_DNA"/>
</dbReference>
<feature type="transmembrane region" description="Helical" evidence="7">
    <location>
        <begin position="113"/>
        <end position="136"/>
    </location>
</feature>
<dbReference type="InterPro" id="IPR018076">
    <property type="entry name" value="T2SS_GspF_dom"/>
</dbReference>
<evidence type="ECO:0000256" key="5">
    <source>
        <dbReference type="ARBA" id="ARBA00022989"/>
    </source>
</evidence>
<dbReference type="PRINTS" id="PR00812">
    <property type="entry name" value="BCTERIALGSPF"/>
</dbReference>
<dbReference type="GO" id="GO:0005886">
    <property type="term" value="C:plasma membrane"/>
    <property type="evidence" value="ECO:0007669"/>
    <property type="project" value="UniProtKB-SubCell"/>
</dbReference>
<dbReference type="Gene3D" id="1.20.81.30">
    <property type="entry name" value="Type II secretion system (T2SS), domain F"/>
    <property type="match status" value="2"/>
</dbReference>
<proteinExistence type="inferred from homology"/>